<organism evidence="8 9">
    <name type="scientific">Pectinatus brassicae</name>
    <dbReference type="NCBI Taxonomy" id="862415"/>
    <lineage>
        <taxon>Bacteria</taxon>
        <taxon>Bacillati</taxon>
        <taxon>Bacillota</taxon>
        <taxon>Negativicutes</taxon>
        <taxon>Selenomonadales</taxon>
        <taxon>Selenomonadaceae</taxon>
        <taxon>Pectinatus</taxon>
    </lineage>
</organism>
<dbReference type="Gene3D" id="1.10.8.10">
    <property type="entry name" value="DNA helicase RuvA subunit, C-terminal domain"/>
    <property type="match status" value="1"/>
</dbReference>
<dbReference type="SUPFAM" id="SSF53335">
    <property type="entry name" value="S-adenosyl-L-methionine-dependent methyltransferases"/>
    <property type="match status" value="1"/>
</dbReference>
<dbReference type="Pfam" id="PF17827">
    <property type="entry name" value="PrmC_N"/>
    <property type="match status" value="1"/>
</dbReference>
<comment type="caution">
    <text evidence="5">Lacks conserved residue(s) required for the propagation of feature annotation.</text>
</comment>
<feature type="binding site" evidence="5">
    <location>
        <position position="196"/>
    </location>
    <ligand>
        <name>S-adenosyl-L-methionine</name>
        <dbReference type="ChEBI" id="CHEBI:59789"/>
    </ligand>
</feature>
<evidence type="ECO:0000259" key="7">
    <source>
        <dbReference type="Pfam" id="PF17827"/>
    </source>
</evidence>
<name>A0A840ULF5_9FIRM</name>
<keyword evidence="2 5" id="KW-0808">Transferase</keyword>
<dbReference type="NCBIfam" id="TIGR00536">
    <property type="entry name" value="hemK_fam"/>
    <property type="match status" value="1"/>
</dbReference>
<dbReference type="Proteomes" id="UP000559117">
    <property type="component" value="Unassembled WGS sequence"/>
</dbReference>
<feature type="binding site" evidence="5">
    <location>
        <begin position="127"/>
        <end position="131"/>
    </location>
    <ligand>
        <name>S-adenosyl-L-methionine</name>
        <dbReference type="ChEBI" id="CHEBI:59789"/>
    </ligand>
</feature>
<comment type="caution">
    <text evidence="8">The sequence shown here is derived from an EMBL/GenBank/DDBJ whole genome shotgun (WGS) entry which is preliminary data.</text>
</comment>
<dbReference type="Pfam" id="PF05175">
    <property type="entry name" value="MTS"/>
    <property type="match status" value="1"/>
</dbReference>
<dbReference type="AlphaFoldDB" id="A0A840ULF5"/>
<evidence type="ECO:0000256" key="4">
    <source>
        <dbReference type="ARBA" id="ARBA00048391"/>
    </source>
</evidence>
<keyword evidence="9" id="KW-1185">Reference proteome</keyword>
<feature type="domain" description="Methyltransferase small" evidence="6">
    <location>
        <begin position="113"/>
        <end position="203"/>
    </location>
</feature>
<keyword evidence="1 5" id="KW-0489">Methyltransferase</keyword>
<keyword evidence="3 5" id="KW-0949">S-adenosyl-L-methionine</keyword>
<dbReference type="InterPro" id="IPR040758">
    <property type="entry name" value="PrmC_N"/>
</dbReference>
<evidence type="ECO:0000256" key="2">
    <source>
        <dbReference type="ARBA" id="ARBA00022679"/>
    </source>
</evidence>
<feature type="binding site" evidence="5">
    <location>
        <position position="150"/>
    </location>
    <ligand>
        <name>S-adenosyl-L-methionine</name>
        <dbReference type="ChEBI" id="CHEBI:59789"/>
    </ligand>
</feature>
<dbReference type="InterPro" id="IPR002052">
    <property type="entry name" value="DNA_methylase_N6_adenine_CS"/>
</dbReference>
<dbReference type="NCBIfam" id="TIGR03534">
    <property type="entry name" value="RF_mod_PrmC"/>
    <property type="match status" value="1"/>
</dbReference>
<proteinExistence type="inferred from homology"/>
<dbReference type="GO" id="GO:0032259">
    <property type="term" value="P:methylation"/>
    <property type="evidence" value="ECO:0007669"/>
    <property type="project" value="UniProtKB-KW"/>
</dbReference>
<sequence>MQKTTKIWTIGTLLKWTQDYFASKNIESARIDAEVLLAHLLQKERIYLYVHFDEPLQEEELTAFRELVKKRAMREPVAYIIGKKEFMGMTFIVNKNVLVPRPETEHLVEAVSERLPTNKNNVIADIGTGSGAIAISLAKICKSIKVYAVDISEQALIVARENASVLQADNIEFCQGDLLTPLSGLEKNSLQAIVSNPPYIPQSDMADLEPDVREYEPHNALTDDNDGFDFYRRLLGESQALLREDGFLACEIGIGQAEEIKKIAQQNNWGRCEIIKDLANIERVIILWKQK</sequence>
<dbReference type="EMBL" id="JACHFH010000001">
    <property type="protein sequence ID" value="MBB5335072.1"/>
    <property type="molecule type" value="Genomic_DNA"/>
</dbReference>
<evidence type="ECO:0000313" key="8">
    <source>
        <dbReference type="EMBL" id="MBB5335072.1"/>
    </source>
</evidence>
<evidence type="ECO:0000256" key="3">
    <source>
        <dbReference type="ARBA" id="ARBA00022691"/>
    </source>
</evidence>
<dbReference type="InterPro" id="IPR050320">
    <property type="entry name" value="N5-glutamine_MTase"/>
</dbReference>
<dbReference type="PROSITE" id="PS00092">
    <property type="entry name" value="N6_MTASE"/>
    <property type="match status" value="1"/>
</dbReference>
<evidence type="ECO:0000313" key="9">
    <source>
        <dbReference type="Proteomes" id="UP000559117"/>
    </source>
</evidence>
<dbReference type="InterPro" id="IPR019874">
    <property type="entry name" value="RF_methyltr_PrmC"/>
</dbReference>
<dbReference type="EC" id="2.1.1.297" evidence="5"/>
<dbReference type="InterPro" id="IPR029063">
    <property type="entry name" value="SAM-dependent_MTases_sf"/>
</dbReference>
<comment type="catalytic activity">
    <reaction evidence="4 5">
        <text>L-glutaminyl-[peptide chain release factor] + S-adenosyl-L-methionine = N(5)-methyl-L-glutaminyl-[peptide chain release factor] + S-adenosyl-L-homocysteine + H(+)</text>
        <dbReference type="Rhea" id="RHEA:42896"/>
        <dbReference type="Rhea" id="RHEA-COMP:10271"/>
        <dbReference type="Rhea" id="RHEA-COMP:10272"/>
        <dbReference type="ChEBI" id="CHEBI:15378"/>
        <dbReference type="ChEBI" id="CHEBI:30011"/>
        <dbReference type="ChEBI" id="CHEBI:57856"/>
        <dbReference type="ChEBI" id="CHEBI:59789"/>
        <dbReference type="ChEBI" id="CHEBI:61891"/>
        <dbReference type="EC" id="2.1.1.297"/>
    </reaction>
</comment>
<evidence type="ECO:0000256" key="1">
    <source>
        <dbReference type="ARBA" id="ARBA00022603"/>
    </source>
</evidence>
<dbReference type="Gene3D" id="3.40.50.150">
    <property type="entry name" value="Vaccinia Virus protein VP39"/>
    <property type="match status" value="1"/>
</dbReference>
<protein>
    <recommendedName>
        <fullName evidence="5">Release factor glutamine methyltransferase</fullName>
        <shortName evidence="5">RF MTase</shortName>
        <ecNumber evidence="5">2.1.1.297</ecNumber>
    </recommendedName>
    <alternativeName>
        <fullName evidence="5">N5-glutamine methyltransferase PrmC</fullName>
    </alternativeName>
    <alternativeName>
        <fullName evidence="5">Protein-(glutamine-N5) MTase PrmC</fullName>
    </alternativeName>
    <alternativeName>
        <fullName evidence="5">Protein-glutamine N-methyltransferase PrmC</fullName>
    </alternativeName>
</protein>
<dbReference type="HAMAP" id="MF_02126">
    <property type="entry name" value="RF_methyltr_PrmC"/>
    <property type="match status" value="1"/>
</dbReference>
<feature type="domain" description="Release factor glutamine methyltransferase N-terminal" evidence="7">
    <location>
        <begin position="13"/>
        <end position="82"/>
    </location>
</feature>
<dbReference type="RefSeq" id="WP_183858886.1">
    <property type="nucleotide sequence ID" value="NZ_JACHFH010000001.1"/>
</dbReference>
<evidence type="ECO:0000256" key="5">
    <source>
        <dbReference type="HAMAP-Rule" id="MF_02126"/>
    </source>
</evidence>
<dbReference type="CDD" id="cd02440">
    <property type="entry name" value="AdoMet_MTases"/>
    <property type="match status" value="1"/>
</dbReference>
<dbReference type="GO" id="GO:0102559">
    <property type="term" value="F:peptide chain release factor N(5)-glutamine methyltransferase activity"/>
    <property type="evidence" value="ECO:0007669"/>
    <property type="project" value="UniProtKB-EC"/>
</dbReference>
<reference evidence="8 9" key="1">
    <citation type="submission" date="2020-08" db="EMBL/GenBank/DDBJ databases">
        <title>Genomic Encyclopedia of Type Strains, Phase IV (KMG-IV): sequencing the most valuable type-strain genomes for metagenomic binning, comparative biology and taxonomic classification.</title>
        <authorList>
            <person name="Goeker M."/>
        </authorList>
    </citation>
    <scope>NUCLEOTIDE SEQUENCE [LARGE SCALE GENOMIC DNA]</scope>
    <source>
        <strain evidence="8 9">DSM 24661</strain>
    </source>
</reference>
<dbReference type="GO" id="GO:0003676">
    <property type="term" value="F:nucleic acid binding"/>
    <property type="evidence" value="ECO:0007669"/>
    <property type="project" value="InterPro"/>
</dbReference>
<dbReference type="PANTHER" id="PTHR18895">
    <property type="entry name" value="HEMK METHYLTRANSFERASE"/>
    <property type="match status" value="1"/>
</dbReference>
<dbReference type="InterPro" id="IPR007848">
    <property type="entry name" value="Small_mtfrase_dom"/>
</dbReference>
<accession>A0A840ULF5</accession>
<dbReference type="InterPro" id="IPR004556">
    <property type="entry name" value="HemK-like"/>
</dbReference>
<evidence type="ECO:0000259" key="6">
    <source>
        <dbReference type="Pfam" id="PF05175"/>
    </source>
</evidence>
<feature type="binding site" evidence="5">
    <location>
        <begin position="196"/>
        <end position="199"/>
    </location>
    <ligand>
        <name>substrate</name>
    </ligand>
</feature>
<comment type="similarity">
    <text evidence="5">Belongs to the protein N5-glutamine methyltransferase family. PrmC subfamily.</text>
</comment>
<comment type="function">
    <text evidence="5">Methylates the class 1 translation termination release factors RF1/PrfA and RF2/PrfB on the glutamine residue of the universally conserved GGQ motif.</text>
</comment>
<gene>
    <name evidence="5" type="primary">prmC</name>
    <name evidence="8" type="ORF">HNR32_000172</name>
</gene>
<dbReference type="PANTHER" id="PTHR18895:SF74">
    <property type="entry name" value="MTRF1L RELEASE FACTOR GLUTAMINE METHYLTRANSFERASE"/>
    <property type="match status" value="1"/>
</dbReference>